<dbReference type="AlphaFoldDB" id="A0A916Y264"/>
<evidence type="ECO:0000256" key="1">
    <source>
        <dbReference type="SAM" id="MobiDB-lite"/>
    </source>
</evidence>
<feature type="region of interest" description="Disordered" evidence="1">
    <location>
        <begin position="86"/>
        <end position="108"/>
    </location>
</feature>
<dbReference type="Gene3D" id="1.10.260.40">
    <property type="entry name" value="lambda repressor-like DNA-binding domains"/>
    <property type="match status" value="1"/>
</dbReference>
<dbReference type="SUPFAM" id="SSF47413">
    <property type="entry name" value="lambda repressor-like DNA-binding domains"/>
    <property type="match status" value="1"/>
</dbReference>
<keyword evidence="4" id="KW-1185">Reference proteome</keyword>
<dbReference type="GO" id="GO:0003677">
    <property type="term" value="F:DNA binding"/>
    <property type="evidence" value="ECO:0007669"/>
    <property type="project" value="InterPro"/>
</dbReference>
<name>A0A916Y264_9FLAO</name>
<dbReference type="Proteomes" id="UP000625735">
    <property type="component" value="Unassembled WGS sequence"/>
</dbReference>
<reference evidence="3" key="1">
    <citation type="journal article" date="2014" name="Int. J. Syst. Evol. Microbiol.">
        <title>Complete genome sequence of Corynebacterium casei LMG S-19264T (=DSM 44701T), isolated from a smear-ripened cheese.</title>
        <authorList>
            <consortium name="US DOE Joint Genome Institute (JGI-PGF)"/>
            <person name="Walter F."/>
            <person name="Albersmeier A."/>
            <person name="Kalinowski J."/>
            <person name="Ruckert C."/>
        </authorList>
    </citation>
    <scope>NUCLEOTIDE SEQUENCE</scope>
    <source>
        <strain evidence="3">CGMCC 1.12506</strain>
    </source>
</reference>
<protein>
    <submittedName>
        <fullName evidence="3">Transcriptional regulator</fullName>
    </submittedName>
</protein>
<gene>
    <name evidence="3" type="ORF">GCM10011343_17510</name>
</gene>
<evidence type="ECO:0000313" key="4">
    <source>
        <dbReference type="Proteomes" id="UP000625735"/>
    </source>
</evidence>
<accession>A0A916Y264</accession>
<dbReference type="Pfam" id="PF01381">
    <property type="entry name" value="HTH_3"/>
    <property type="match status" value="1"/>
</dbReference>
<evidence type="ECO:0000313" key="3">
    <source>
        <dbReference type="EMBL" id="GGD27823.1"/>
    </source>
</evidence>
<organism evidence="3 4">
    <name type="scientific">Flavobacterium orientale</name>
    <dbReference type="NCBI Taxonomy" id="1756020"/>
    <lineage>
        <taxon>Bacteria</taxon>
        <taxon>Pseudomonadati</taxon>
        <taxon>Bacteroidota</taxon>
        <taxon>Flavobacteriia</taxon>
        <taxon>Flavobacteriales</taxon>
        <taxon>Flavobacteriaceae</taxon>
        <taxon>Flavobacterium</taxon>
    </lineage>
</organism>
<reference evidence="3" key="2">
    <citation type="submission" date="2020-09" db="EMBL/GenBank/DDBJ databases">
        <authorList>
            <person name="Sun Q."/>
            <person name="Zhou Y."/>
        </authorList>
    </citation>
    <scope>NUCLEOTIDE SEQUENCE</scope>
    <source>
        <strain evidence="3">CGMCC 1.12506</strain>
    </source>
</reference>
<sequence>MLNTHDFVQKLEILLDYYQLNASSFADKIGVQRSSLSHLLSGRNKPSLEFVLKVSESFPEVDLYWFLLNKGIFPKSTDAATIETVKQVNTEPEKESSSDLPKPLIPQNKGIASNNKEIEKIVMFYKDGSFKSYIPEN</sequence>
<dbReference type="InterPro" id="IPR010982">
    <property type="entry name" value="Lambda_DNA-bd_dom_sf"/>
</dbReference>
<comment type="caution">
    <text evidence="3">The sequence shown here is derived from an EMBL/GenBank/DDBJ whole genome shotgun (WGS) entry which is preliminary data.</text>
</comment>
<dbReference type="CDD" id="cd00093">
    <property type="entry name" value="HTH_XRE"/>
    <property type="match status" value="1"/>
</dbReference>
<dbReference type="InterPro" id="IPR001387">
    <property type="entry name" value="Cro/C1-type_HTH"/>
</dbReference>
<feature type="domain" description="HTH cro/C1-type" evidence="2">
    <location>
        <begin position="25"/>
        <end position="66"/>
    </location>
</feature>
<dbReference type="RefSeq" id="WP_188362185.1">
    <property type="nucleotide sequence ID" value="NZ_BMFG01000006.1"/>
</dbReference>
<proteinExistence type="predicted"/>
<dbReference type="EMBL" id="BMFG01000006">
    <property type="protein sequence ID" value="GGD27823.1"/>
    <property type="molecule type" value="Genomic_DNA"/>
</dbReference>
<dbReference type="PROSITE" id="PS50943">
    <property type="entry name" value="HTH_CROC1"/>
    <property type="match status" value="1"/>
</dbReference>
<evidence type="ECO:0000259" key="2">
    <source>
        <dbReference type="PROSITE" id="PS50943"/>
    </source>
</evidence>